<dbReference type="SUPFAM" id="SSF48264">
    <property type="entry name" value="Cytochrome P450"/>
    <property type="match status" value="1"/>
</dbReference>
<evidence type="ECO:0000313" key="7">
    <source>
        <dbReference type="EMBL" id="KAH7056932.1"/>
    </source>
</evidence>
<dbReference type="Pfam" id="PF00067">
    <property type="entry name" value="p450"/>
    <property type="match status" value="1"/>
</dbReference>
<protein>
    <submittedName>
        <fullName evidence="7">P450 monooxygenase</fullName>
    </submittedName>
</protein>
<evidence type="ECO:0000256" key="5">
    <source>
        <dbReference type="SAM" id="MobiDB-lite"/>
    </source>
</evidence>
<keyword evidence="3" id="KW-0479">Metal-binding</keyword>
<comment type="similarity">
    <text evidence="2">Belongs to the cytochrome P450 family.</text>
</comment>
<comment type="caution">
    <text evidence="7">The sequence shown here is derived from an EMBL/GenBank/DDBJ whole genome shotgun (WGS) entry which is preliminary data.</text>
</comment>
<dbReference type="CDD" id="cd11062">
    <property type="entry name" value="CYP58-like"/>
    <property type="match status" value="1"/>
</dbReference>
<evidence type="ECO:0000256" key="4">
    <source>
        <dbReference type="ARBA" id="ARBA00023004"/>
    </source>
</evidence>
<dbReference type="Proteomes" id="UP000774617">
    <property type="component" value="Unassembled WGS sequence"/>
</dbReference>
<accession>A0ABQ8GI30</accession>
<comment type="cofactor">
    <cofactor evidence="1">
        <name>heme</name>
        <dbReference type="ChEBI" id="CHEBI:30413"/>
    </cofactor>
</comment>
<dbReference type="PRINTS" id="PR00465">
    <property type="entry name" value="EP450IV"/>
</dbReference>
<keyword evidence="6" id="KW-0472">Membrane</keyword>
<keyword evidence="6" id="KW-0812">Transmembrane</keyword>
<keyword evidence="8" id="KW-1185">Reference proteome</keyword>
<keyword evidence="6" id="KW-1133">Transmembrane helix</keyword>
<sequence>MDCFRMAGLAALVAVVYAVSLVVYRLFFHPLRRFPGPKLAAATYLVEIYYNMFHGEGGQFVWEYRKWHERYGPIIRLNPDEIHIQDSSYHEEFYKPSRPVEKPKYHRDRFSNPSSANSSVEHAFHRMRRGALNPSFSKQKVAEFAPQIQKLVEKVLNRLENEYKGTGRVANFSKMWGCFASDVVMVFCFDRPSEFLDTPDFHSDLNQAMSDMIESVHALTYIPYFAKLTQSLPEKLVKTLSPQIASVVDFTADLKSNIKGVMEAEARGEKTGDGIFRALLRSDLPPEEKTLPRLLDEGVSILGAGSEATGRVISVACFFILSDRRIFDKLTSELHAAIPDTSKMPTWAELEQLPYLSAVVHESLRWSYPGSRMPRAWPGGALQYGEWTIPPGTMVSMDNYAVSHDPTIFPDPFGFVPERWLGSPPPRAPDGKLLTRYMVAFARGTRSCTGMNVGWAEIYIALANFFRSPMAKTARVYDTVKERDILMSRDMFAAKPRKGSKGVQIIID</sequence>
<dbReference type="PANTHER" id="PTHR24305">
    <property type="entry name" value="CYTOCHROME P450"/>
    <property type="match status" value="1"/>
</dbReference>
<evidence type="ECO:0000313" key="8">
    <source>
        <dbReference type="Proteomes" id="UP000774617"/>
    </source>
</evidence>
<dbReference type="InterPro" id="IPR002403">
    <property type="entry name" value="Cyt_P450_E_grp-IV"/>
</dbReference>
<dbReference type="Gene3D" id="1.10.630.10">
    <property type="entry name" value="Cytochrome P450"/>
    <property type="match status" value="1"/>
</dbReference>
<gene>
    <name evidence="7" type="ORF">B0J12DRAFT_783410</name>
</gene>
<dbReference type="EMBL" id="JAGTJR010000007">
    <property type="protein sequence ID" value="KAH7056932.1"/>
    <property type="molecule type" value="Genomic_DNA"/>
</dbReference>
<keyword evidence="4" id="KW-0408">Iron</keyword>
<dbReference type="PANTHER" id="PTHR24305:SF231">
    <property type="entry name" value="P450, PUTATIVE (EUROFUNG)-RELATED"/>
    <property type="match status" value="1"/>
</dbReference>
<dbReference type="InterPro" id="IPR001128">
    <property type="entry name" value="Cyt_P450"/>
</dbReference>
<proteinExistence type="inferred from homology"/>
<evidence type="ECO:0000256" key="6">
    <source>
        <dbReference type="SAM" id="Phobius"/>
    </source>
</evidence>
<dbReference type="GO" id="GO:0004497">
    <property type="term" value="F:monooxygenase activity"/>
    <property type="evidence" value="ECO:0007669"/>
    <property type="project" value="UniProtKB-KW"/>
</dbReference>
<evidence type="ECO:0000256" key="2">
    <source>
        <dbReference type="ARBA" id="ARBA00010617"/>
    </source>
</evidence>
<evidence type="ECO:0000256" key="1">
    <source>
        <dbReference type="ARBA" id="ARBA00001971"/>
    </source>
</evidence>
<dbReference type="InterPro" id="IPR050121">
    <property type="entry name" value="Cytochrome_P450_monoxygenase"/>
</dbReference>
<feature type="region of interest" description="Disordered" evidence="5">
    <location>
        <begin position="100"/>
        <end position="120"/>
    </location>
</feature>
<dbReference type="InterPro" id="IPR036396">
    <property type="entry name" value="Cyt_P450_sf"/>
</dbReference>
<keyword evidence="7" id="KW-0560">Oxidoreductase</keyword>
<keyword evidence="7" id="KW-0503">Monooxygenase</keyword>
<reference evidence="7 8" key="1">
    <citation type="journal article" date="2021" name="Nat. Commun.">
        <title>Genetic determinants of endophytism in the Arabidopsis root mycobiome.</title>
        <authorList>
            <person name="Mesny F."/>
            <person name="Miyauchi S."/>
            <person name="Thiergart T."/>
            <person name="Pickel B."/>
            <person name="Atanasova L."/>
            <person name="Karlsson M."/>
            <person name="Huettel B."/>
            <person name="Barry K.W."/>
            <person name="Haridas S."/>
            <person name="Chen C."/>
            <person name="Bauer D."/>
            <person name="Andreopoulos W."/>
            <person name="Pangilinan J."/>
            <person name="LaButti K."/>
            <person name="Riley R."/>
            <person name="Lipzen A."/>
            <person name="Clum A."/>
            <person name="Drula E."/>
            <person name="Henrissat B."/>
            <person name="Kohler A."/>
            <person name="Grigoriev I.V."/>
            <person name="Martin F.M."/>
            <person name="Hacquard S."/>
        </authorList>
    </citation>
    <scope>NUCLEOTIDE SEQUENCE [LARGE SCALE GENOMIC DNA]</scope>
    <source>
        <strain evidence="7 8">MPI-SDFR-AT-0080</strain>
    </source>
</reference>
<name>A0ABQ8GI30_9PEZI</name>
<feature type="compositionally biased region" description="Polar residues" evidence="5">
    <location>
        <begin position="111"/>
        <end position="120"/>
    </location>
</feature>
<feature type="transmembrane region" description="Helical" evidence="6">
    <location>
        <begin position="6"/>
        <end position="28"/>
    </location>
</feature>
<evidence type="ECO:0000256" key="3">
    <source>
        <dbReference type="ARBA" id="ARBA00022723"/>
    </source>
</evidence>
<organism evidence="7 8">
    <name type="scientific">Macrophomina phaseolina</name>
    <dbReference type="NCBI Taxonomy" id="35725"/>
    <lineage>
        <taxon>Eukaryota</taxon>
        <taxon>Fungi</taxon>
        <taxon>Dikarya</taxon>
        <taxon>Ascomycota</taxon>
        <taxon>Pezizomycotina</taxon>
        <taxon>Dothideomycetes</taxon>
        <taxon>Dothideomycetes incertae sedis</taxon>
        <taxon>Botryosphaeriales</taxon>
        <taxon>Botryosphaeriaceae</taxon>
        <taxon>Macrophomina</taxon>
    </lineage>
</organism>